<evidence type="ECO:0000313" key="2">
    <source>
        <dbReference type="EMBL" id="VFJ97281.1"/>
    </source>
</evidence>
<dbReference type="AlphaFoldDB" id="A0A450UXP4"/>
<sequence length="89" mass="9764">MKKHFAILISLFTLSSSLSADAFFDFYKDSKVVDAPIKGTQVVRVVDKENGAICYLYVPNHIQPDSSTGVTIDDVTDIGSISCIPRQPK</sequence>
<protein>
    <submittedName>
        <fullName evidence="2">Uncharacterized protein</fullName>
    </submittedName>
</protein>
<evidence type="ECO:0000256" key="1">
    <source>
        <dbReference type="SAM" id="SignalP"/>
    </source>
</evidence>
<name>A0A450UXP4_9GAMM</name>
<organism evidence="2">
    <name type="scientific">Candidatus Kentrum sp. LFY</name>
    <dbReference type="NCBI Taxonomy" id="2126342"/>
    <lineage>
        <taxon>Bacteria</taxon>
        <taxon>Pseudomonadati</taxon>
        <taxon>Pseudomonadota</taxon>
        <taxon>Gammaproteobacteria</taxon>
        <taxon>Candidatus Kentrum</taxon>
    </lineage>
</organism>
<gene>
    <name evidence="2" type="ORF">BECKLFY1418B_GA0070995_10984</name>
</gene>
<keyword evidence="1" id="KW-0732">Signal</keyword>
<reference evidence="2" key="1">
    <citation type="submission" date="2019-02" db="EMBL/GenBank/DDBJ databases">
        <authorList>
            <person name="Gruber-Vodicka R. H."/>
            <person name="Seah K. B. B."/>
        </authorList>
    </citation>
    <scope>NUCLEOTIDE SEQUENCE</scope>
    <source>
        <strain evidence="2">BECK_M7</strain>
    </source>
</reference>
<accession>A0A450UXP4</accession>
<dbReference type="EMBL" id="CAADFF010000098">
    <property type="protein sequence ID" value="VFJ97281.1"/>
    <property type="molecule type" value="Genomic_DNA"/>
</dbReference>
<proteinExistence type="predicted"/>
<feature type="signal peptide" evidence="1">
    <location>
        <begin position="1"/>
        <end position="22"/>
    </location>
</feature>
<feature type="chain" id="PRO_5019163875" evidence="1">
    <location>
        <begin position="23"/>
        <end position="89"/>
    </location>
</feature>